<dbReference type="InterPro" id="IPR036249">
    <property type="entry name" value="Thioredoxin-like_sf"/>
</dbReference>
<keyword evidence="3" id="KW-1185">Reference proteome</keyword>
<dbReference type="EMBL" id="CP006911">
    <property type="protein sequence ID" value="ALE02252.1"/>
    <property type="molecule type" value="Genomic_DNA"/>
</dbReference>
<dbReference type="PROSITE" id="PS00195">
    <property type="entry name" value="GLUTAREDOXIN_1"/>
    <property type="match status" value="1"/>
</dbReference>
<dbReference type="Gene3D" id="3.40.30.10">
    <property type="entry name" value="Glutaredoxin"/>
    <property type="match status" value="1"/>
</dbReference>
<dbReference type="PANTHER" id="PTHR45288">
    <property type="entry name" value="THIOREDOXIN FAMILY PROTEIN"/>
    <property type="match status" value="1"/>
</dbReference>
<dbReference type="PROSITE" id="PS50404">
    <property type="entry name" value="GST_NTER"/>
    <property type="match status" value="1"/>
</dbReference>
<dbReference type="RefSeq" id="WP_053820456.1">
    <property type="nucleotide sequence ID" value="NZ_CP006911.1"/>
</dbReference>
<evidence type="ECO:0000313" key="2">
    <source>
        <dbReference type="EMBL" id="ALE02252.1"/>
    </source>
</evidence>
<dbReference type="PATRIC" id="fig|1125411.7.peg.1326"/>
<proteinExistence type="predicted"/>
<dbReference type="OrthoDB" id="9793736at2"/>
<evidence type="ECO:0000313" key="3">
    <source>
        <dbReference type="Proteomes" id="UP000068905"/>
    </source>
</evidence>
<dbReference type="Pfam" id="PF13417">
    <property type="entry name" value="GST_N_3"/>
    <property type="match status" value="1"/>
</dbReference>
<gene>
    <name evidence="2" type="ORF">W908_06725</name>
</gene>
<dbReference type="PANTHER" id="PTHR45288:SF2">
    <property type="entry name" value="THIOREDOXIN FAMILY PROTEIN"/>
    <property type="match status" value="1"/>
</dbReference>
<dbReference type="InterPro" id="IPR011767">
    <property type="entry name" value="GLR_AS"/>
</dbReference>
<name>A0A0M4LHF1_9GAMM</name>
<dbReference type="Proteomes" id="UP000068905">
    <property type="component" value="Chromosome"/>
</dbReference>
<dbReference type="InterPro" id="IPR004045">
    <property type="entry name" value="Glutathione_S-Trfase_N"/>
</dbReference>
<organism evidence="2 3">
    <name type="scientific">Candidatus Pseudothioglobus singularis PS1</name>
    <dbReference type="NCBI Taxonomy" id="1125411"/>
    <lineage>
        <taxon>Bacteria</taxon>
        <taxon>Pseudomonadati</taxon>
        <taxon>Pseudomonadota</taxon>
        <taxon>Gammaproteobacteria</taxon>
        <taxon>Candidatus Pseudothioglobaceae</taxon>
        <taxon>Candidatus Pseudothioglobus</taxon>
    </lineage>
</organism>
<evidence type="ECO:0000259" key="1">
    <source>
        <dbReference type="PROSITE" id="PS50404"/>
    </source>
</evidence>
<dbReference type="AlphaFoldDB" id="A0A0M4LHF1"/>
<feature type="domain" description="GST N-terminal" evidence="1">
    <location>
        <begin position="43"/>
        <end position="121"/>
    </location>
</feature>
<reference evidence="2 3" key="1">
    <citation type="journal article" date="2015" name="Genome Announc.">
        <title>Genome Sequence of 'Candidatus Thioglobus singularis' Strain PS1, a Mixotroph from the SUP05 Clade of Marine Gammaproteobacteria.</title>
        <authorList>
            <person name="Marshall K.T."/>
            <person name="Morris R.M."/>
        </authorList>
    </citation>
    <scope>NUCLEOTIDE SEQUENCE [LARGE SCALE GENOMIC DNA]</scope>
    <source>
        <strain evidence="2 3">PS1</strain>
    </source>
</reference>
<sequence length="121" mass="14225">MRIFLKLLREGSGRLLIFIDWVFRPSIIKRSDEEQMIVDQKTESLKLYEFYACPFCVKTRRAIKRLNLKVETRNAQEGSYRTELESSGGKIQVPCLQISQDGEVSWLYESNDIIGYLDKHF</sequence>
<dbReference type="STRING" id="1125411.W908_06725"/>
<dbReference type="KEGG" id="tsn:W908_06725"/>
<protein>
    <submittedName>
        <fullName evidence="2">Glutaredoxin</fullName>
    </submittedName>
</protein>
<accession>A0A0M4LHF1</accession>
<dbReference type="PROSITE" id="PS51354">
    <property type="entry name" value="GLUTAREDOXIN_2"/>
    <property type="match status" value="1"/>
</dbReference>
<dbReference type="SUPFAM" id="SSF52833">
    <property type="entry name" value="Thioredoxin-like"/>
    <property type="match status" value="1"/>
</dbReference>